<keyword evidence="3" id="KW-1185">Reference proteome</keyword>
<dbReference type="EMBL" id="VDGI01000009">
    <property type="protein sequence ID" value="TQR19927.1"/>
    <property type="molecule type" value="Genomic_DNA"/>
</dbReference>
<keyword evidence="1" id="KW-0472">Membrane</keyword>
<protein>
    <submittedName>
        <fullName evidence="2">Uncharacterized protein</fullName>
    </submittedName>
</protein>
<dbReference type="OrthoDB" id="3010246at2"/>
<name>A0A544TR45_9BACI</name>
<feature type="transmembrane region" description="Helical" evidence="1">
    <location>
        <begin position="143"/>
        <end position="162"/>
    </location>
</feature>
<organism evidence="2 3">
    <name type="scientific">Psychrobacillus vulpis</name>
    <dbReference type="NCBI Taxonomy" id="2325572"/>
    <lineage>
        <taxon>Bacteria</taxon>
        <taxon>Bacillati</taxon>
        <taxon>Bacillota</taxon>
        <taxon>Bacilli</taxon>
        <taxon>Bacillales</taxon>
        <taxon>Bacillaceae</taxon>
        <taxon>Psychrobacillus</taxon>
    </lineage>
</organism>
<gene>
    <name evidence="2" type="ORF">FG384_09695</name>
</gene>
<dbReference type="Proteomes" id="UP000316626">
    <property type="component" value="Unassembled WGS sequence"/>
</dbReference>
<reference evidence="2 3" key="1">
    <citation type="submission" date="2019-06" db="EMBL/GenBank/DDBJ databases">
        <title>Psychrobacillus vulpis sp. nov., a new species isolated from feces of a red fox that inhabits in The Tablas de Daimiel Natural Park, Albacete, Spain.</title>
        <authorList>
            <person name="Rodriguez M."/>
            <person name="Reina J.C."/>
            <person name="Bejar V."/>
            <person name="Llamas I."/>
        </authorList>
    </citation>
    <scope>NUCLEOTIDE SEQUENCE [LARGE SCALE GENOMIC DNA]</scope>
    <source>
        <strain evidence="2 3">Z8</strain>
    </source>
</reference>
<feature type="transmembrane region" description="Helical" evidence="1">
    <location>
        <begin position="24"/>
        <end position="45"/>
    </location>
</feature>
<dbReference type="AlphaFoldDB" id="A0A544TR45"/>
<dbReference type="RefSeq" id="WP_142642405.1">
    <property type="nucleotide sequence ID" value="NZ_VDGI01000009.1"/>
</dbReference>
<keyword evidence="1" id="KW-1133">Transmembrane helix</keyword>
<keyword evidence="1" id="KW-0812">Transmembrane</keyword>
<evidence type="ECO:0000256" key="1">
    <source>
        <dbReference type="SAM" id="Phobius"/>
    </source>
</evidence>
<evidence type="ECO:0000313" key="3">
    <source>
        <dbReference type="Proteomes" id="UP000316626"/>
    </source>
</evidence>
<proteinExistence type="predicted"/>
<evidence type="ECO:0000313" key="2">
    <source>
        <dbReference type="EMBL" id="TQR19927.1"/>
    </source>
</evidence>
<sequence>MEGNFYKNPISVIWKAKSNLMPSYLFIIWMIFLFGSIIGVFWLNFIDFSSFKMEEYFSISSTGLTLTLALFVAGKDAFRDEDLKKLASYESDEVKKGQALIDFIGPYVFTALLFLITGLISLFGPFVKTPLDPLYIKISKICYINMLSLGILSLFNLVITMLNDVFSSAFRK</sequence>
<accession>A0A544TR45</accession>
<comment type="caution">
    <text evidence="2">The sequence shown here is derived from an EMBL/GenBank/DDBJ whole genome shotgun (WGS) entry which is preliminary data.</text>
</comment>
<feature type="transmembrane region" description="Helical" evidence="1">
    <location>
        <begin position="99"/>
        <end position="123"/>
    </location>
</feature>
<feature type="transmembrane region" description="Helical" evidence="1">
    <location>
        <begin position="57"/>
        <end position="78"/>
    </location>
</feature>